<dbReference type="PANTHER" id="PTHR19853:SF0">
    <property type="entry name" value="WD REPEAT-CONTAINING PROTEIN 3"/>
    <property type="match status" value="1"/>
</dbReference>
<dbReference type="InterPro" id="IPR007148">
    <property type="entry name" value="SSU_processome_Utp12"/>
</dbReference>
<evidence type="ECO:0000256" key="4">
    <source>
        <dbReference type="ARBA" id="ARBA00023242"/>
    </source>
</evidence>
<dbReference type="PROSITE" id="PS50294">
    <property type="entry name" value="WD_REPEATS_REGION"/>
    <property type="match status" value="8"/>
</dbReference>
<sequence>MVKSYDRYEQETCFGVITSQSNIVWLPPIDSQSKKSAGRALTSGVEEILVWDIKTGEKLQTLSDGLTPGASNAPTSQPPSSVSYLAYHATSNIVASGYNDGTIKVWDLASASVIIKFQGHKSRISKLKFDTSGTRLVSGSNDASIILWDLVGEEGLFKLKGHKGEVTDLTFLSQGKKEVDELDDYIVSVSKDGLVKLWELESKQCVETHIAHSNECWSLAVNYDSNMLITSGNKDQVKVWDIDLANEDMKKIQERGMFAKQSKARCNQMEFEQILKGGEVNQIFYLQNTDRTVEMFRVRTDAELQKGVKSRTKRLKEKGMSEEEIVENIRENEINMLITPFTTLRTIHKIKSCSWFKAGKKLKVLVSLVNNAVELYTVQMPENLKKNQEVVIDRSNTIELLGHRNDIRSIDISSDDQLLVTASNGELKVWNLKTFNVLRNFQLSSGYALCCKFLPGGSLVVIGYKNGDLELYDLSSSSLVDKVEQAHKGDESNDEGSAIWCLDLSPDGKTLITGGNDKSVKFWDLQLVTETVPGTKEVVTKLKFNHKQTLEMTDEVLAVKVSSHGKLLAISLLNNNVQVVYLDTLKLFLTLYGHKLPVLSIDISSDSKLIITSSADKNIKIWGLDFGDCHKSIFGHQDSIMNVKFIGDSHNFFSSGKDGLIKYWDGDKFECIQKLVAHQSEVWSLSVSHSGLFMVSASHDHSLRLWSATNDQVFLEEEREKEIDELYEDTLLTSLEGEEPVTEEGDDSDEVTKVTKQTMESLKAGEKLIEAIDIGYEDLNNQVQYHQALAQYQKQPHGVKPTKPESHTILMAYGMSGEQHVFKTVTSIRSAQLEDALLVLPFSYTKKLLAFIEVWMQKLNNLNQISVVCKVLNFLVKNNLKELVHQKDSDLKSQLVTIKTHLRQSLEGSSHKINFNLQGMKFVRTQWNLQHQAQYIDQAEQAAAEDSRAIKRSFVTI</sequence>
<dbReference type="FunFam" id="2.130.10.10:FF:000178">
    <property type="entry name" value="WD repeat domain 3"/>
    <property type="match status" value="1"/>
</dbReference>
<dbReference type="PANTHER" id="PTHR19853">
    <property type="entry name" value="WD REPEAT CONTAINING PROTEIN 3 WDR3"/>
    <property type="match status" value="1"/>
</dbReference>
<dbReference type="PRINTS" id="PR00320">
    <property type="entry name" value="GPROTEINBRPT"/>
</dbReference>
<name>G3AW84_CANTC</name>
<dbReference type="PROSITE" id="PS50082">
    <property type="entry name" value="WD_REPEATS_2"/>
    <property type="match status" value="9"/>
</dbReference>
<organism evidence="9">
    <name type="scientific">Candida tenuis (strain ATCC 10573 / BCRC 21748 / CBS 615 / JCM 9827 / NBRC 10315 / NRRL Y-1498 / VKM Y-70)</name>
    <name type="common">Yeast</name>
    <name type="synonym">Yamadazyma tenuis</name>
    <dbReference type="NCBI Taxonomy" id="590646"/>
    <lineage>
        <taxon>Eukaryota</taxon>
        <taxon>Fungi</taxon>
        <taxon>Dikarya</taxon>
        <taxon>Ascomycota</taxon>
        <taxon>Saccharomycotina</taxon>
        <taxon>Pichiomycetes</taxon>
        <taxon>Debaryomycetaceae</taxon>
        <taxon>Yamadazyma</taxon>
    </lineage>
</organism>
<evidence type="ECO:0000256" key="1">
    <source>
        <dbReference type="ARBA" id="ARBA00004604"/>
    </source>
</evidence>
<feature type="repeat" description="WD" evidence="6">
    <location>
        <begin position="400"/>
        <end position="440"/>
    </location>
</feature>
<dbReference type="HOGENOM" id="CLU_005318_0_1_1"/>
<dbReference type="eggNOG" id="KOG0306">
    <property type="taxonomic scope" value="Eukaryota"/>
</dbReference>
<gene>
    <name evidence="8" type="ORF">CANTEDRAFT_101143</name>
</gene>
<feature type="domain" description="Small-subunit processome Utp12" evidence="7">
    <location>
        <begin position="818"/>
        <end position="924"/>
    </location>
</feature>
<dbReference type="InterPro" id="IPR051570">
    <property type="entry name" value="TBC1_cilium_biogenesis"/>
</dbReference>
<dbReference type="CDD" id="cd00200">
    <property type="entry name" value="WD40"/>
    <property type="match status" value="2"/>
</dbReference>
<evidence type="ECO:0000256" key="3">
    <source>
        <dbReference type="ARBA" id="ARBA00022737"/>
    </source>
</evidence>
<feature type="repeat" description="WD" evidence="6">
    <location>
        <begin position="159"/>
        <end position="208"/>
    </location>
</feature>
<dbReference type="GO" id="GO:0030490">
    <property type="term" value="P:maturation of SSU-rRNA"/>
    <property type="evidence" value="ECO:0007669"/>
    <property type="project" value="TreeGrafter"/>
</dbReference>
<dbReference type="Proteomes" id="UP000000707">
    <property type="component" value="Unassembled WGS sequence"/>
</dbReference>
<feature type="repeat" description="WD" evidence="6">
    <location>
        <begin position="209"/>
        <end position="243"/>
    </location>
</feature>
<feature type="repeat" description="WD" evidence="6">
    <location>
        <begin position="675"/>
        <end position="716"/>
    </location>
</feature>
<dbReference type="SMART" id="SM00320">
    <property type="entry name" value="WD40"/>
    <property type="match status" value="11"/>
</dbReference>
<dbReference type="GeneID" id="18245442"/>
<keyword evidence="2 6" id="KW-0853">WD repeat</keyword>
<dbReference type="InterPro" id="IPR015943">
    <property type="entry name" value="WD40/YVTN_repeat-like_dom_sf"/>
</dbReference>
<accession>G3AW84</accession>
<dbReference type="InterPro" id="IPR019775">
    <property type="entry name" value="WD40_repeat_CS"/>
</dbReference>
<dbReference type="InterPro" id="IPR001680">
    <property type="entry name" value="WD40_rpt"/>
</dbReference>
<dbReference type="STRING" id="590646.G3AW84"/>
<evidence type="ECO:0000256" key="5">
    <source>
        <dbReference type="ARBA" id="ARBA00038229"/>
    </source>
</evidence>
<dbReference type="InterPro" id="IPR036322">
    <property type="entry name" value="WD40_repeat_dom_sf"/>
</dbReference>
<comment type="similarity">
    <text evidence="5">Belongs to the WD repeat WDR3/UTP12 family.</text>
</comment>
<dbReference type="FunFam" id="2.130.10.10:FF:000157">
    <property type="entry name" value="WD repeat domain 3"/>
    <property type="match status" value="1"/>
</dbReference>
<evidence type="ECO:0000313" key="8">
    <source>
        <dbReference type="EMBL" id="EGV66480.1"/>
    </source>
</evidence>
<dbReference type="GO" id="GO:0030515">
    <property type="term" value="F:snoRNA binding"/>
    <property type="evidence" value="ECO:0007669"/>
    <property type="project" value="TreeGrafter"/>
</dbReference>
<dbReference type="OrthoDB" id="407922at2759"/>
<dbReference type="SUPFAM" id="SSF50978">
    <property type="entry name" value="WD40 repeat-like"/>
    <property type="match status" value="1"/>
</dbReference>
<dbReference type="InterPro" id="IPR020472">
    <property type="entry name" value="WD40_PAC1"/>
</dbReference>
<evidence type="ECO:0000256" key="6">
    <source>
        <dbReference type="PROSITE-ProRule" id="PRU00221"/>
    </source>
</evidence>
<feature type="repeat" description="WD" evidence="6">
    <location>
        <begin position="492"/>
        <end position="526"/>
    </location>
</feature>
<comment type="subcellular location">
    <subcellularLocation>
        <location evidence="1">Nucleus</location>
        <location evidence="1">Nucleolus</location>
    </subcellularLocation>
</comment>
<feature type="repeat" description="WD" evidence="6">
    <location>
        <begin position="117"/>
        <end position="150"/>
    </location>
</feature>
<evidence type="ECO:0000313" key="9">
    <source>
        <dbReference type="Proteomes" id="UP000000707"/>
    </source>
</evidence>
<dbReference type="SUPFAM" id="SSF101908">
    <property type="entry name" value="Putative isomerase YbhE"/>
    <property type="match status" value="1"/>
</dbReference>
<evidence type="ECO:0000256" key="2">
    <source>
        <dbReference type="ARBA" id="ARBA00022574"/>
    </source>
</evidence>
<keyword evidence="9" id="KW-1185">Reference proteome</keyword>
<keyword evidence="4" id="KW-0539">Nucleus</keyword>
<dbReference type="GO" id="GO:0034388">
    <property type="term" value="C:Pwp2p-containing subcomplex of 90S preribosome"/>
    <property type="evidence" value="ECO:0007669"/>
    <property type="project" value="TreeGrafter"/>
</dbReference>
<feature type="repeat" description="WD" evidence="6">
    <location>
        <begin position="75"/>
        <end position="116"/>
    </location>
</feature>
<protein>
    <submittedName>
        <fullName evidence="8">Beta transducin</fullName>
    </submittedName>
</protein>
<dbReference type="Gene3D" id="2.130.10.10">
    <property type="entry name" value="YVTN repeat-like/Quinoprotein amine dehydrogenase"/>
    <property type="match status" value="3"/>
</dbReference>
<keyword evidence="3" id="KW-0677">Repeat</keyword>
<feature type="repeat" description="WD" evidence="6">
    <location>
        <begin position="633"/>
        <end position="665"/>
    </location>
</feature>
<dbReference type="EMBL" id="GL996510">
    <property type="protein sequence ID" value="EGV66480.1"/>
    <property type="molecule type" value="Genomic_DNA"/>
</dbReference>
<dbReference type="Pfam" id="PF04003">
    <property type="entry name" value="Utp12"/>
    <property type="match status" value="1"/>
</dbReference>
<dbReference type="PROSITE" id="PS00678">
    <property type="entry name" value="WD_REPEATS_1"/>
    <property type="match status" value="4"/>
</dbReference>
<feature type="repeat" description="WD" evidence="6">
    <location>
        <begin position="591"/>
        <end position="632"/>
    </location>
</feature>
<dbReference type="AlphaFoldDB" id="G3AW84"/>
<dbReference type="KEGG" id="cten:18245442"/>
<dbReference type="Pfam" id="PF25172">
    <property type="entry name" value="Beta-prop_WDR3_2nd"/>
    <property type="match status" value="1"/>
</dbReference>
<proteinExistence type="inferred from homology"/>
<reference evidence="8 9" key="1">
    <citation type="journal article" date="2011" name="Proc. Natl. Acad. Sci. U.S.A.">
        <title>Comparative genomics of xylose-fermenting fungi for enhanced biofuel production.</title>
        <authorList>
            <person name="Wohlbach D.J."/>
            <person name="Kuo A."/>
            <person name="Sato T.K."/>
            <person name="Potts K.M."/>
            <person name="Salamov A.A."/>
            <person name="LaButti K.M."/>
            <person name="Sun H."/>
            <person name="Clum A."/>
            <person name="Pangilinan J.L."/>
            <person name="Lindquist E.A."/>
            <person name="Lucas S."/>
            <person name="Lapidus A."/>
            <person name="Jin M."/>
            <person name="Gunawan C."/>
            <person name="Balan V."/>
            <person name="Dale B.E."/>
            <person name="Jeffries T.W."/>
            <person name="Zinkel R."/>
            <person name="Barry K.W."/>
            <person name="Grigoriev I.V."/>
            <person name="Gasch A.P."/>
        </authorList>
    </citation>
    <scope>NUCLEOTIDE SEQUENCE [LARGE SCALE GENOMIC DNA]</scope>
    <source>
        <strain evidence="9">ATCC 10573 / BCRC 21748 / CBS 615 / JCM 9827 / NBRC 10315 / NRRL Y-1498 / VKM Y-70</strain>
    </source>
</reference>
<evidence type="ECO:0000259" key="7">
    <source>
        <dbReference type="Pfam" id="PF04003"/>
    </source>
</evidence>
<dbReference type="GO" id="GO:0032040">
    <property type="term" value="C:small-subunit processome"/>
    <property type="evidence" value="ECO:0007669"/>
    <property type="project" value="TreeGrafter"/>
</dbReference>
<dbReference type="Pfam" id="PF25173">
    <property type="entry name" value="Beta-prop_WDR3_1st"/>
    <property type="match status" value="1"/>
</dbReference>